<keyword evidence="1" id="KW-0472">Membrane</keyword>
<dbReference type="EMBL" id="BARU01036621">
    <property type="protein sequence ID" value="GAH79125.1"/>
    <property type="molecule type" value="Genomic_DNA"/>
</dbReference>
<dbReference type="SUPFAM" id="SSF51161">
    <property type="entry name" value="Trimeric LpxA-like enzymes"/>
    <property type="match status" value="1"/>
</dbReference>
<sequence length="86" mass="9724">MKLFDDFKAVFDRDPAARGFWGIFDVLLTYPGFHAIILHRIAHLIHRLHIPVIPHVVMWIGRILTGVEIHPAAKIGGGFFIDHGFG</sequence>
<reference evidence="2" key="1">
    <citation type="journal article" date="2014" name="Front. Microbiol.">
        <title>High frequency of phylogenetically diverse reductive dehalogenase-homologous genes in deep subseafloor sedimentary metagenomes.</title>
        <authorList>
            <person name="Kawai M."/>
            <person name="Futagami T."/>
            <person name="Toyoda A."/>
            <person name="Takaki Y."/>
            <person name="Nishi S."/>
            <person name="Hori S."/>
            <person name="Arai W."/>
            <person name="Tsubouchi T."/>
            <person name="Morono Y."/>
            <person name="Uchiyama I."/>
            <person name="Ito T."/>
            <person name="Fujiyama A."/>
            <person name="Inagaki F."/>
            <person name="Takami H."/>
        </authorList>
    </citation>
    <scope>NUCLEOTIDE SEQUENCE</scope>
    <source>
        <strain evidence="2">Expedition CK06-06</strain>
    </source>
</reference>
<proteinExistence type="predicted"/>
<gene>
    <name evidence="2" type="ORF">S03H2_57161</name>
</gene>
<organism evidence="2">
    <name type="scientific">marine sediment metagenome</name>
    <dbReference type="NCBI Taxonomy" id="412755"/>
    <lineage>
        <taxon>unclassified sequences</taxon>
        <taxon>metagenomes</taxon>
        <taxon>ecological metagenomes</taxon>
    </lineage>
</organism>
<feature type="non-terminal residue" evidence="2">
    <location>
        <position position="86"/>
    </location>
</feature>
<dbReference type="Gene3D" id="1.10.3130.10">
    <property type="entry name" value="serine acetyltransferase, domain 1"/>
    <property type="match status" value="1"/>
</dbReference>
<protein>
    <recommendedName>
        <fullName evidence="3">Serine O-acetyltransferase</fullName>
    </recommendedName>
</protein>
<feature type="transmembrane region" description="Helical" evidence="1">
    <location>
        <begin position="20"/>
        <end position="38"/>
    </location>
</feature>
<name>X1JC94_9ZZZZ</name>
<dbReference type="InterPro" id="IPR011004">
    <property type="entry name" value="Trimer_LpxA-like_sf"/>
</dbReference>
<keyword evidence="1" id="KW-0812">Transmembrane</keyword>
<evidence type="ECO:0000313" key="2">
    <source>
        <dbReference type="EMBL" id="GAH79125.1"/>
    </source>
</evidence>
<dbReference type="InterPro" id="IPR042122">
    <property type="entry name" value="Ser_AcTrfase_N_sf"/>
</dbReference>
<comment type="caution">
    <text evidence="2">The sequence shown here is derived from an EMBL/GenBank/DDBJ whole genome shotgun (WGS) entry which is preliminary data.</text>
</comment>
<dbReference type="AlphaFoldDB" id="X1JC94"/>
<accession>X1JC94</accession>
<keyword evidence="1" id="KW-1133">Transmembrane helix</keyword>
<evidence type="ECO:0008006" key="3">
    <source>
        <dbReference type="Google" id="ProtNLM"/>
    </source>
</evidence>
<evidence type="ECO:0000256" key="1">
    <source>
        <dbReference type="SAM" id="Phobius"/>
    </source>
</evidence>
<dbReference type="PANTHER" id="PTHR42811">
    <property type="entry name" value="SERINE ACETYLTRANSFERASE"/>
    <property type="match status" value="1"/>
</dbReference>